<accession>A0A7N0UXU2</accession>
<keyword evidence="2" id="KW-1185">Reference proteome</keyword>
<dbReference type="Proteomes" id="UP000594263">
    <property type="component" value="Unplaced"/>
</dbReference>
<proteinExistence type="predicted"/>
<evidence type="ECO:0000313" key="1">
    <source>
        <dbReference type="EnsemblPlants" id="Kaladp0091s0022.1.v1.1.CDS.1"/>
    </source>
</evidence>
<dbReference type="PANTHER" id="PTHR36019:SF3">
    <property type="entry name" value="PLANT_PROTEIN"/>
    <property type="match status" value="1"/>
</dbReference>
<dbReference type="AlphaFoldDB" id="A0A7N0UXU2"/>
<reference evidence="1" key="1">
    <citation type="submission" date="2021-01" db="UniProtKB">
        <authorList>
            <consortium name="EnsemblPlants"/>
        </authorList>
    </citation>
    <scope>IDENTIFICATION</scope>
</reference>
<dbReference type="OMA" id="TGVRRNW"/>
<protein>
    <submittedName>
        <fullName evidence="1">Uncharacterized protein</fullName>
    </submittedName>
</protein>
<evidence type="ECO:0000313" key="2">
    <source>
        <dbReference type="Proteomes" id="UP000594263"/>
    </source>
</evidence>
<name>A0A7N0UXU2_KALFE</name>
<organism evidence="1 2">
    <name type="scientific">Kalanchoe fedtschenkoi</name>
    <name type="common">Lavender scallops</name>
    <name type="synonym">South American air plant</name>
    <dbReference type="NCBI Taxonomy" id="63787"/>
    <lineage>
        <taxon>Eukaryota</taxon>
        <taxon>Viridiplantae</taxon>
        <taxon>Streptophyta</taxon>
        <taxon>Embryophyta</taxon>
        <taxon>Tracheophyta</taxon>
        <taxon>Spermatophyta</taxon>
        <taxon>Magnoliopsida</taxon>
        <taxon>eudicotyledons</taxon>
        <taxon>Gunneridae</taxon>
        <taxon>Pentapetalae</taxon>
        <taxon>Saxifragales</taxon>
        <taxon>Crassulaceae</taxon>
        <taxon>Kalanchoe</taxon>
    </lineage>
</organism>
<dbReference type="Gramene" id="Kaladp0091s0022.1.v1.1">
    <property type="protein sequence ID" value="Kaladp0091s0022.1.v1.1.CDS.1"/>
    <property type="gene ID" value="Kaladp0091s0022.v1.1"/>
</dbReference>
<dbReference type="EnsemblPlants" id="Kaladp0091s0022.1.v1.1">
    <property type="protein sequence ID" value="Kaladp0091s0022.1.v1.1.CDS.1"/>
    <property type="gene ID" value="Kaladp0091s0022.v1.1"/>
</dbReference>
<sequence>MINCMNRNVLERTDSCKLDRVDSPEQHVRLCFLKVERSWSGNLTPPRYEQVKDDGVVGKEVKKKKAHHRRYKSEAGALLGEPKLVRSSGMRRDWSFEDLRDNKTRNVRQ</sequence>
<dbReference type="PANTHER" id="PTHR36019">
    <property type="entry name" value="PLANT/PROTEIN"/>
    <property type="match status" value="1"/>
</dbReference>